<feature type="compositionally biased region" description="Basic and acidic residues" evidence="1">
    <location>
        <begin position="124"/>
        <end position="144"/>
    </location>
</feature>
<dbReference type="EMBL" id="JBBHLD010000003">
    <property type="protein sequence ID" value="MEJ5903930.1"/>
    <property type="molecule type" value="Genomic_DNA"/>
</dbReference>
<evidence type="ECO:0008006" key="4">
    <source>
        <dbReference type="Google" id="ProtNLM"/>
    </source>
</evidence>
<sequence length="144" mass="15707">MKSQTSTSTLCTAPQLAKLAGVTPQFLSQHPELLPEPTRPQTGRTGRPARCWTLEDIAELILSRTAGWSDLELRLRAALLTPRPAEAAVPPKPLFNEPVFDDDGRCLYLPPGMGLNAQQVAADKQARAAARSESRARPRRAETP</sequence>
<dbReference type="Proteomes" id="UP001377692">
    <property type="component" value="Unassembled WGS sequence"/>
</dbReference>
<evidence type="ECO:0000256" key="1">
    <source>
        <dbReference type="SAM" id="MobiDB-lite"/>
    </source>
</evidence>
<evidence type="ECO:0000313" key="2">
    <source>
        <dbReference type="EMBL" id="MEJ5903930.1"/>
    </source>
</evidence>
<keyword evidence="3" id="KW-1185">Reference proteome</keyword>
<evidence type="ECO:0000313" key="3">
    <source>
        <dbReference type="Proteomes" id="UP001377692"/>
    </source>
</evidence>
<dbReference type="RefSeq" id="WP_339548816.1">
    <property type="nucleotide sequence ID" value="NZ_JBBHLD010000003.1"/>
</dbReference>
<comment type="caution">
    <text evidence="2">The sequence shown here is derived from an EMBL/GenBank/DDBJ whole genome shotgun (WGS) entry which is preliminary data.</text>
</comment>
<organism evidence="2 3">
    <name type="scientific">Pseudomonas kermanshahensis</name>
    <dbReference type="NCBI Taxonomy" id="2745482"/>
    <lineage>
        <taxon>Bacteria</taxon>
        <taxon>Pseudomonadati</taxon>
        <taxon>Pseudomonadota</taxon>
        <taxon>Gammaproteobacteria</taxon>
        <taxon>Pseudomonadales</taxon>
        <taxon>Pseudomonadaceae</taxon>
        <taxon>Pseudomonas</taxon>
    </lineage>
</organism>
<reference evidence="2 3" key="1">
    <citation type="submission" date="2024-02" db="EMBL/GenBank/DDBJ databases">
        <title>Identification of pathogenicity and growth-promoting functions of Pseudomonas putida variants.</title>
        <authorList>
            <person name="Sun J."/>
        </authorList>
    </citation>
    <scope>NUCLEOTIDE SEQUENCE [LARGE SCALE GENOMIC DNA]</scope>
    <source>
        <strain evidence="2 3">A04</strain>
    </source>
</reference>
<accession>A0ABU8R221</accession>
<name>A0ABU8R221_9PSED</name>
<proteinExistence type="predicted"/>
<feature type="region of interest" description="Disordered" evidence="1">
    <location>
        <begin position="119"/>
        <end position="144"/>
    </location>
</feature>
<protein>
    <recommendedName>
        <fullName evidence="4">MerR family transcriptional regulator</fullName>
    </recommendedName>
</protein>
<gene>
    <name evidence="2" type="ORF">V7V80_04465</name>
</gene>